<dbReference type="Proteomes" id="UP000477651">
    <property type="component" value="Unassembled WGS sequence"/>
</dbReference>
<protein>
    <submittedName>
        <fullName evidence="1">Tellurite resistance TerB family protein</fullName>
    </submittedName>
</protein>
<reference evidence="1 2" key="1">
    <citation type="submission" date="2020-02" db="EMBL/GenBank/DDBJ databases">
        <title>Pelistega sp. NLN82 were isolated from wild rodents of the Hainan Island.</title>
        <authorList>
            <person name="Niu N."/>
            <person name="Zhou J."/>
        </authorList>
    </citation>
    <scope>NUCLEOTIDE SEQUENCE [LARGE SCALE GENOMIC DNA]</scope>
    <source>
        <strain evidence="1 2">NLN82</strain>
    </source>
</reference>
<organism evidence="1 2">
    <name type="scientific">Pelistega ratti</name>
    <dbReference type="NCBI Taxonomy" id="2652177"/>
    <lineage>
        <taxon>Bacteria</taxon>
        <taxon>Pseudomonadati</taxon>
        <taxon>Pseudomonadota</taxon>
        <taxon>Betaproteobacteria</taxon>
        <taxon>Burkholderiales</taxon>
        <taxon>Alcaligenaceae</taxon>
        <taxon>Pelistega</taxon>
    </lineage>
</organism>
<dbReference type="InterPro" id="IPR029024">
    <property type="entry name" value="TerB-like"/>
</dbReference>
<comment type="caution">
    <text evidence="1">The sequence shown here is derived from an EMBL/GenBank/DDBJ whole genome shotgun (WGS) entry which is preliminary data.</text>
</comment>
<name>A0A6L9Y724_9BURK</name>
<gene>
    <name evidence="1" type="ORF">F9B74_07530</name>
</gene>
<keyword evidence="2" id="KW-1185">Reference proteome</keyword>
<sequence>MGEKSVLGSGDKKGLALSALAVLLGSKADSSLIKLGGLAGLGTIAYQAYQRWQAQQNGTVAPTTSEPPTLSYTPSELEQTSKALLVAMINAAKADGHIQEEEKAQLDQQLSQIQSPQDKAWFQAEVARPVDPAYVASFANQKPELSAQIYAMSLSICNDQNFMEKAYLDELAKQLNIADDLKVAIEQQVKEALNNAA</sequence>
<dbReference type="AlphaFoldDB" id="A0A6L9Y724"/>
<dbReference type="Pfam" id="PF04391">
    <property type="entry name" value="DUF533"/>
    <property type="match status" value="1"/>
</dbReference>
<evidence type="ECO:0000313" key="2">
    <source>
        <dbReference type="Proteomes" id="UP000477651"/>
    </source>
</evidence>
<dbReference type="Gene3D" id="1.10.3680.10">
    <property type="entry name" value="TerB-like"/>
    <property type="match status" value="1"/>
</dbReference>
<dbReference type="EMBL" id="JAAGYR010000014">
    <property type="protein sequence ID" value="NEN76171.1"/>
    <property type="molecule type" value="Genomic_DNA"/>
</dbReference>
<dbReference type="SUPFAM" id="SSF158682">
    <property type="entry name" value="TerB-like"/>
    <property type="match status" value="1"/>
</dbReference>
<proteinExistence type="predicted"/>
<dbReference type="CDD" id="cd07178">
    <property type="entry name" value="terB_like_YebE"/>
    <property type="match status" value="1"/>
</dbReference>
<accession>A0A6L9Y724</accession>
<evidence type="ECO:0000313" key="1">
    <source>
        <dbReference type="EMBL" id="NEN76171.1"/>
    </source>
</evidence>
<dbReference type="InterPro" id="IPR007486">
    <property type="entry name" value="YebE"/>
</dbReference>